<comment type="caution">
    <text evidence="1">The sequence shown here is derived from an EMBL/GenBank/DDBJ whole genome shotgun (WGS) entry which is preliminary data.</text>
</comment>
<evidence type="ECO:0000313" key="1">
    <source>
        <dbReference type="EMBL" id="GLK11876.1"/>
    </source>
</evidence>
<accession>A0A9W6MF48</accession>
<evidence type="ECO:0000313" key="2">
    <source>
        <dbReference type="Proteomes" id="UP001143474"/>
    </source>
</evidence>
<protein>
    <submittedName>
        <fullName evidence="1">Uncharacterized protein</fullName>
    </submittedName>
</protein>
<reference evidence="1" key="2">
    <citation type="submission" date="2023-01" db="EMBL/GenBank/DDBJ databases">
        <authorList>
            <person name="Sun Q."/>
            <person name="Evtushenko L."/>
        </authorList>
    </citation>
    <scope>NUCLEOTIDE SEQUENCE</scope>
    <source>
        <strain evidence="1">VKM Ac-2007</strain>
    </source>
</reference>
<reference evidence="1" key="1">
    <citation type="journal article" date="2014" name="Int. J. Syst. Evol. Microbiol.">
        <title>Complete genome sequence of Corynebacterium casei LMG S-19264T (=DSM 44701T), isolated from a smear-ripened cheese.</title>
        <authorList>
            <consortium name="US DOE Joint Genome Institute (JGI-PGF)"/>
            <person name="Walter F."/>
            <person name="Albersmeier A."/>
            <person name="Kalinowski J."/>
            <person name="Ruckert C."/>
        </authorList>
    </citation>
    <scope>NUCLEOTIDE SEQUENCE</scope>
    <source>
        <strain evidence="1">VKM Ac-2007</strain>
    </source>
</reference>
<dbReference type="AlphaFoldDB" id="A0A9W6MF48"/>
<gene>
    <name evidence="1" type="ORF">GCM10017600_52840</name>
</gene>
<organism evidence="1 2">
    <name type="scientific">Streptosporangium carneum</name>
    <dbReference type="NCBI Taxonomy" id="47481"/>
    <lineage>
        <taxon>Bacteria</taxon>
        <taxon>Bacillati</taxon>
        <taxon>Actinomycetota</taxon>
        <taxon>Actinomycetes</taxon>
        <taxon>Streptosporangiales</taxon>
        <taxon>Streptosporangiaceae</taxon>
        <taxon>Streptosporangium</taxon>
    </lineage>
</organism>
<sequence length="356" mass="36395">MWVTCAVIRLAKVLRMRALGWTLAVAGLVLAGCGGGGDPGQDGGLRQVMARLDASGPAAEYLEYGDMAHWRSLGVVTEKGPGQDRRWRVAVTAGFGDFGVNGTRIAESTGLNVFAADQGAVFGVPPKSAIRVEGNLDSGDIRGKLTALGAKPREIGGQEGLSFDEDNKINLSGPQTKLGLINQFNQVVVTDSALVAGAAAGPVAAALGDGPSLADSPDHAAVADCLGDVVSAIVMAPAQPGGVTLYGVGLRRPAGTADKAVNVVCVLPRIAGVGKTFKDRFTTTAKLGGKPLGDLVEAVAHDDVKSGERTVHRAVMTVKPDGPVMLANQFLVRGELAALADPAAPANPLDLVKPTS</sequence>
<dbReference type="EMBL" id="BSEV01000013">
    <property type="protein sequence ID" value="GLK11876.1"/>
    <property type="molecule type" value="Genomic_DNA"/>
</dbReference>
<proteinExistence type="predicted"/>
<keyword evidence="2" id="KW-1185">Reference proteome</keyword>
<dbReference type="Proteomes" id="UP001143474">
    <property type="component" value="Unassembled WGS sequence"/>
</dbReference>
<name>A0A9W6MF48_9ACTN</name>